<name>A0ABP9G3J6_9ACTN</name>
<protein>
    <submittedName>
        <fullName evidence="3">Glycosyltransferase</fullName>
    </submittedName>
</protein>
<evidence type="ECO:0000259" key="2">
    <source>
        <dbReference type="Pfam" id="PF06722"/>
    </source>
</evidence>
<dbReference type="SUPFAM" id="SSF53756">
    <property type="entry name" value="UDP-Glycosyltransferase/glycogen phosphorylase"/>
    <property type="match status" value="1"/>
</dbReference>
<dbReference type="Pfam" id="PF06722">
    <property type="entry name" value="EryCIII-like_C"/>
    <property type="match status" value="1"/>
</dbReference>
<evidence type="ECO:0000313" key="3">
    <source>
        <dbReference type="EMBL" id="GAA4926891.1"/>
    </source>
</evidence>
<comment type="caution">
    <text evidence="3">The sequence shown here is derived from an EMBL/GenBank/DDBJ whole genome shotgun (WGS) entry which is preliminary data.</text>
</comment>
<accession>A0ABP9G3J6</accession>
<proteinExistence type="predicted"/>
<sequence length="434" mass="45550">MRVLIVNHGTRGDVQPFAALARALRDAGHEPLLAAAESSAALAADHGLAFAPLDDGPVRMLEDKELVADTGDSGRRGGRLREAKAMVRIVRRAKADMVRVLDDMAAAADGFRGADVVVHGMGYPGHHIAEYLQVPSVPVALQPFWVPTAAFPNPMLPVPVPRALNRASHRTNALVLSAYNGTVDAWRAGRLGLPRRRGRHDALRRPDGTPAPLLQAFSRHLVPDPADYPGWVHTTGYWFLPAAADWTPPERLTAFLEAGEPPLFAGFGSMPGSNPARLGREVVAAVRRTGARAVLATGWGGLADVAEADDVLVVGEVPHDWVFPRVSAVVHAGGAGAVGAALAAGRPQIVCPFHREQRFWADRVHAAGLGPEPLSAAKVTAGGLAERIRRAADDGAAARRARETGALVRAEDGTAAAVALVEGEAARGRAAGGA</sequence>
<dbReference type="Gene3D" id="3.40.50.2000">
    <property type="entry name" value="Glycogen Phosphorylase B"/>
    <property type="match status" value="2"/>
</dbReference>
<dbReference type="InterPro" id="IPR050426">
    <property type="entry name" value="Glycosyltransferase_28"/>
</dbReference>
<dbReference type="PANTHER" id="PTHR48050:SF13">
    <property type="entry name" value="STEROL 3-BETA-GLUCOSYLTRANSFERASE UGT80A2"/>
    <property type="match status" value="1"/>
</dbReference>
<organism evidence="3 4">
    <name type="scientific">Streptomonospora halophila</name>
    <dbReference type="NCBI Taxonomy" id="427369"/>
    <lineage>
        <taxon>Bacteria</taxon>
        <taxon>Bacillati</taxon>
        <taxon>Actinomycetota</taxon>
        <taxon>Actinomycetes</taxon>
        <taxon>Streptosporangiales</taxon>
        <taxon>Nocardiopsidaceae</taxon>
        <taxon>Streptomonospora</taxon>
    </lineage>
</organism>
<feature type="domain" description="Erythromycin biosynthesis protein CIII-like C-terminal" evidence="2">
    <location>
        <begin position="306"/>
        <end position="402"/>
    </location>
</feature>
<dbReference type="EMBL" id="BAABIK010000001">
    <property type="protein sequence ID" value="GAA4926891.1"/>
    <property type="molecule type" value="Genomic_DNA"/>
</dbReference>
<keyword evidence="4" id="KW-1185">Reference proteome</keyword>
<dbReference type="InterPro" id="IPR004276">
    <property type="entry name" value="GlycoTrans_28_N"/>
</dbReference>
<evidence type="ECO:0000313" key="4">
    <source>
        <dbReference type="Proteomes" id="UP001499993"/>
    </source>
</evidence>
<evidence type="ECO:0000259" key="1">
    <source>
        <dbReference type="Pfam" id="PF03033"/>
    </source>
</evidence>
<feature type="domain" description="Glycosyltransferase family 28 N-terminal" evidence="1">
    <location>
        <begin position="4"/>
        <end position="136"/>
    </location>
</feature>
<dbReference type="Proteomes" id="UP001499993">
    <property type="component" value="Unassembled WGS sequence"/>
</dbReference>
<dbReference type="RefSeq" id="WP_345555045.1">
    <property type="nucleotide sequence ID" value="NZ_BAABIK010000001.1"/>
</dbReference>
<reference evidence="4" key="1">
    <citation type="journal article" date="2019" name="Int. J. Syst. Evol. Microbiol.">
        <title>The Global Catalogue of Microorganisms (GCM) 10K type strain sequencing project: providing services to taxonomists for standard genome sequencing and annotation.</title>
        <authorList>
            <consortium name="The Broad Institute Genomics Platform"/>
            <consortium name="The Broad Institute Genome Sequencing Center for Infectious Disease"/>
            <person name="Wu L."/>
            <person name="Ma J."/>
        </authorList>
    </citation>
    <scope>NUCLEOTIDE SEQUENCE [LARGE SCALE GENOMIC DNA]</scope>
    <source>
        <strain evidence="4">JCM 18123</strain>
    </source>
</reference>
<dbReference type="InterPro" id="IPR010610">
    <property type="entry name" value="EryCIII-like_C"/>
</dbReference>
<dbReference type="Pfam" id="PF03033">
    <property type="entry name" value="Glyco_transf_28"/>
    <property type="match status" value="1"/>
</dbReference>
<dbReference type="PANTHER" id="PTHR48050">
    <property type="entry name" value="STEROL 3-BETA-GLUCOSYLTRANSFERASE"/>
    <property type="match status" value="1"/>
</dbReference>
<gene>
    <name evidence="3" type="ORF">GCM10023224_02170</name>
</gene>